<evidence type="ECO:0000313" key="1">
    <source>
        <dbReference type="EMBL" id="KAF9046996.1"/>
    </source>
</evidence>
<accession>A0A9P5P797</accession>
<name>A0A9P5P797_9AGAR</name>
<dbReference type="AlphaFoldDB" id="A0A9P5P797"/>
<dbReference type="EMBL" id="JADNRY010000499">
    <property type="protein sequence ID" value="KAF9046996.1"/>
    <property type="molecule type" value="Genomic_DNA"/>
</dbReference>
<organism evidence="1 2">
    <name type="scientific">Rhodocollybia butyracea</name>
    <dbReference type="NCBI Taxonomy" id="206335"/>
    <lineage>
        <taxon>Eukaryota</taxon>
        <taxon>Fungi</taxon>
        <taxon>Dikarya</taxon>
        <taxon>Basidiomycota</taxon>
        <taxon>Agaricomycotina</taxon>
        <taxon>Agaricomycetes</taxon>
        <taxon>Agaricomycetidae</taxon>
        <taxon>Agaricales</taxon>
        <taxon>Marasmiineae</taxon>
        <taxon>Omphalotaceae</taxon>
        <taxon>Rhodocollybia</taxon>
    </lineage>
</organism>
<reference evidence="1" key="1">
    <citation type="submission" date="2020-11" db="EMBL/GenBank/DDBJ databases">
        <authorList>
            <consortium name="DOE Joint Genome Institute"/>
            <person name="Ahrendt S."/>
            <person name="Riley R."/>
            <person name="Andreopoulos W."/>
            <person name="Labutti K."/>
            <person name="Pangilinan J."/>
            <person name="Ruiz-Duenas F.J."/>
            <person name="Barrasa J.M."/>
            <person name="Sanchez-Garcia M."/>
            <person name="Camarero S."/>
            <person name="Miyauchi S."/>
            <person name="Serrano A."/>
            <person name="Linde D."/>
            <person name="Babiker R."/>
            <person name="Drula E."/>
            <person name="Ayuso-Fernandez I."/>
            <person name="Pacheco R."/>
            <person name="Padilla G."/>
            <person name="Ferreira P."/>
            <person name="Barriuso J."/>
            <person name="Kellner H."/>
            <person name="Castanera R."/>
            <person name="Alfaro M."/>
            <person name="Ramirez L."/>
            <person name="Pisabarro A.G."/>
            <person name="Kuo A."/>
            <person name="Tritt A."/>
            <person name="Lipzen A."/>
            <person name="He G."/>
            <person name="Yan M."/>
            <person name="Ng V."/>
            <person name="Cullen D."/>
            <person name="Martin F."/>
            <person name="Rosso M.-N."/>
            <person name="Henrissat B."/>
            <person name="Hibbett D."/>
            <person name="Martinez A.T."/>
            <person name="Grigoriev I.V."/>
        </authorList>
    </citation>
    <scope>NUCLEOTIDE SEQUENCE</scope>
    <source>
        <strain evidence="1">AH 40177</strain>
    </source>
</reference>
<dbReference type="Gene3D" id="3.40.50.300">
    <property type="entry name" value="P-loop containing nucleotide triphosphate hydrolases"/>
    <property type="match status" value="1"/>
</dbReference>
<comment type="caution">
    <text evidence="1">The sequence shown here is derived from an EMBL/GenBank/DDBJ whole genome shotgun (WGS) entry which is preliminary data.</text>
</comment>
<protein>
    <recommendedName>
        <fullName evidence="3">Helicase C-terminal domain-containing protein</fullName>
    </recommendedName>
</protein>
<keyword evidence="2" id="KW-1185">Reference proteome</keyword>
<proteinExistence type="predicted"/>
<gene>
    <name evidence="1" type="ORF">BDP27DRAFT_1434455</name>
</gene>
<evidence type="ECO:0000313" key="2">
    <source>
        <dbReference type="Proteomes" id="UP000772434"/>
    </source>
</evidence>
<dbReference type="OrthoDB" id="3260945at2759"/>
<sequence length="370" mass="41711">MISVFTITVTMPQPGPPLLSVCSALGFIRPHFHLIRYSNEHPNTKILVHTLTSALGDTEFPQIIPYPNQRRKTVIHARTIDLGYHIFLFLLKLSPESSNPLRRICMYNSLASDGYNEKTIDLLDTDPHCQIVIATKAMSVGIHAEKLQDSISVGTSETQDCGKQEGGRAGQNLDELARQIIFTTLKELNEVQNIIKVSGEVSVAAVACVKLPSKLKSKKKTTPSLNPAKICKDLTELPPYTNKTTLPPFILPSTPAKQQTGKKKADELKKSEVIEVRKSLAMYEERLYFEERLLVGLHRNRPLSSYFPKVIRDWITVELPKIQSRADLNVILASLEWPFIETQGSNLFDLICSLKKDIYSRQRTKSLKQY</sequence>
<dbReference type="Proteomes" id="UP000772434">
    <property type="component" value="Unassembled WGS sequence"/>
</dbReference>
<evidence type="ECO:0008006" key="3">
    <source>
        <dbReference type="Google" id="ProtNLM"/>
    </source>
</evidence>
<dbReference type="InterPro" id="IPR027417">
    <property type="entry name" value="P-loop_NTPase"/>
</dbReference>